<evidence type="ECO:0000313" key="2">
    <source>
        <dbReference type="Proteomes" id="UP000003163"/>
    </source>
</evidence>
<organism evidence="1 2">
    <name type="scientific">Edhazardia aedis (strain USNM 41457)</name>
    <name type="common">Microsporidian parasite</name>
    <dbReference type="NCBI Taxonomy" id="1003232"/>
    <lineage>
        <taxon>Eukaryota</taxon>
        <taxon>Fungi</taxon>
        <taxon>Fungi incertae sedis</taxon>
        <taxon>Microsporidia</taxon>
        <taxon>Edhazardia</taxon>
    </lineage>
</organism>
<dbReference type="VEuPathDB" id="MicrosporidiaDB:EDEG_00791"/>
<reference evidence="2" key="2">
    <citation type="submission" date="2015-07" db="EMBL/GenBank/DDBJ databases">
        <title>Contrasting host-pathogen interactions and genome evolution in two generalist and specialist microsporidian pathogens of mosquitoes.</title>
        <authorList>
            <consortium name="The Broad Institute Genomics Platform"/>
            <consortium name="The Broad Institute Genome Sequencing Center for Infectious Disease"/>
            <person name="Cuomo C.A."/>
            <person name="Sanscrainte N.D."/>
            <person name="Goldberg J.M."/>
            <person name="Heiman D."/>
            <person name="Young S."/>
            <person name="Zeng Q."/>
            <person name="Becnel J.J."/>
            <person name="Birren B.W."/>
        </authorList>
    </citation>
    <scope>NUCLEOTIDE SEQUENCE [LARGE SCALE GENOMIC DNA]</scope>
    <source>
        <strain evidence="2">USNM 41457</strain>
    </source>
</reference>
<evidence type="ECO:0000313" key="1">
    <source>
        <dbReference type="EMBL" id="EJW05121.1"/>
    </source>
</evidence>
<dbReference type="HOGENOM" id="CLU_1835138_0_0_1"/>
<keyword evidence="2" id="KW-1185">Reference proteome</keyword>
<dbReference type="AlphaFoldDB" id="J9DBM2"/>
<sequence>MNEESRNSSREADKTNRNIIKLFQNHSNNACCFRCKLNLGSDNDETPVGSAKSKKNDKYLDESVGIEENTFYCNEFNEYDIYCSKILDKNDSKQCLNKIIQVHDHPNYKFAIEKNKKTIKTVLYLKNMKIVLICHLIANI</sequence>
<gene>
    <name evidence="1" type="ORF">EDEG_00791</name>
</gene>
<dbReference type="InParanoid" id="J9DBM2"/>
<proteinExistence type="predicted"/>
<dbReference type="EMBL" id="AFBI03000009">
    <property type="protein sequence ID" value="EJW05121.1"/>
    <property type="molecule type" value="Genomic_DNA"/>
</dbReference>
<dbReference type="Proteomes" id="UP000003163">
    <property type="component" value="Unassembled WGS sequence"/>
</dbReference>
<name>J9DBM2_EDHAE</name>
<comment type="caution">
    <text evidence="1">The sequence shown here is derived from an EMBL/GenBank/DDBJ whole genome shotgun (WGS) entry which is preliminary data.</text>
</comment>
<reference evidence="1 2" key="1">
    <citation type="submission" date="2011-08" db="EMBL/GenBank/DDBJ databases">
        <authorList>
            <person name="Liu Z.J."/>
            <person name="Shi F.L."/>
            <person name="Lu J.Q."/>
            <person name="Li M."/>
            <person name="Wang Z.L."/>
        </authorList>
    </citation>
    <scope>NUCLEOTIDE SEQUENCE [LARGE SCALE GENOMIC DNA]</scope>
    <source>
        <strain evidence="1 2">USNM 41457</strain>
    </source>
</reference>
<accession>J9DBM2</accession>
<protein>
    <submittedName>
        <fullName evidence="1">Uncharacterized protein</fullName>
    </submittedName>
</protein>